<keyword evidence="2" id="KW-1185">Reference proteome</keyword>
<dbReference type="Proteomes" id="UP000828390">
    <property type="component" value="Unassembled WGS sequence"/>
</dbReference>
<evidence type="ECO:0000313" key="1">
    <source>
        <dbReference type="EMBL" id="KAH3843151.1"/>
    </source>
</evidence>
<sequence>MADNKCDAADFDLQIEQAFVIGNLVTFLKAKRFQELFSLRRHLVSIRTILNYILLYTRSICSQISFIVIENGMALLTPFYQPGLSPAGIELCWPVAWHG</sequence>
<organism evidence="1 2">
    <name type="scientific">Dreissena polymorpha</name>
    <name type="common">Zebra mussel</name>
    <name type="synonym">Mytilus polymorpha</name>
    <dbReference type="NCBI Taxonomy" id="45954"/>
    <lineage>
        <taxon>Eukaryota</taxon>
        <taxon>Metazoa</taxon>
        <taxon>Spiralia</taxon>
        <taxon>Lophotrochozoa</taxon>
        <taxon>Mollusca</taxon>
        <taxon>Bivalvia</taxon>
        <taxon>Autobranchia</taxon>
        <taxon>Heteroconchia</taxon>
        <taxon>Euheterodonta</taxon>
        <taxon>Imparidentia</taxon>
        <taxon>Neoheterodontei</taxon>
        <taxon>Myida</taxon>
        <taxon>Dreissenoidea</taxon>
        <taxon>Dreissenidae</taxon>
        <taxon>Dreissena</taxon>
    </lineage>
</organism>
<reference evidence="1" key="1">
    <citation type="journal article" date="2019" name="bioRxiv">
        <title>The Genome of the Zebra Mussel, Dreissena polymorpha: A Resource for Invasive Species Research.</title>
        <authorList>
            <person name="McCartney M.A."/>
            <person name="Auch B."/>
            <person name="Kono T."/>
            <person name="Mallez S."/>
            <person name="Zhang Y."/>
            <person name="Obille A."/>
            <person name="Becker A."/>
            <person name="Abrahante J.E."/>
            <person name="Garbe J."/>
            <person name="Badalamenti J.P."/>
            <person name="Herman A."/>
            <person name="Mangelson H."/>
            <person name="Liachko I."/>
            <person name="Sullivan S."/>
            <person name="Sone E.D."/>
            <person name="Koren S."/>
            <person name="Silverstein K.A.T."/>
            <person name="Beckman K.B."/>
            <person name="Gohl D.M."/>
        </authorList>
    </citation>
    <scope>NUCLEOTIDE SEQUENCE</scope>
    <source>
        <strain evidence="1">Duluth1</strain>
        <tissue evidence="1">Whole animal</tissue>
    </source>
</reference>
<protein>
    <submittedName>
        <fullName evidence="1">Uncharacterized protein</fullName>
    </submittedName>
</protein>
<comment type="caution">
    <text evidence="1">The sequence shown here is derived from an EMBL/GenBank/DDBJ whole genome shotgun (WGS) entry which is preliminary data.</text>
</comment>
<reference evidence="1" key="2">
    <citation type="submission" date="2020-11" db="EMBL/GenBank/DDBJ databases">
        <authorList>
            <person name="McCartney M.A."/>
            <person name="Auch B."/>
            <person name="Kono T."/>
            <person name="Mallez S."/>
            <person name="Becker A."/>
            <person name="Gohl D.M."/>
            <person name="Silverstein K.A.T."/>
            <person name="Koren S."/>
            <person name="Bechman K.B."/>
            <person name="Herman A."/>
            <person name="Abrahante J.E."/>
            <person name="Garbe J."/>
        </authorList>
    </citation>
    <scope>NUCLEOTIDE SEQUENCE</scope>
    <source>
        <strain evidence="1">Duluth1</strain>
        <tissue evidence="1">Whole animal</tissue>
    </source>
</reference>
<accession>A0A9D4QTL5</accession>
<evidence type="ECO:0000313" key="2">
    <source>
        <dbReference type="Proteomes" id="UP000828390"/>
    </source>
</evidence>
<gene>
    <name evidence="1" type="ORF">DPMN_116659</name>
</gene>
<dbReference type="AlphaFoldDB" id="A0A9D4QTL5"/>
<dbReference type="EMBL" id="JAIWYP010000004">
    <property type="protein sequence ID" value="KAH3843151.1"/>
    <property type="molecule type" value="Genomic_DNA"/>
</dbReference>
<name>A0A9D4QTL5_DREPO</name>
<proteinExistence type="predicted"/>